<comment type="catalytic activity">
    <reaction evidence="5">
        <text>a 2'-deoxyadenosine in DNA + S-adenosyl-L-methionine = an N(6)-methyl-2'-deoxyadenosine in DNA + S-adenosyl-L-homocysteine + H(+)</text>
        <dbReference type="Rhea" id="RHEA:15197"/>
        <dbReference type="Rhea" id="RHEA-COMP:12418"/>
        <dbReference type="Rhea" id="RHEA-COMP:12419"/>
        <dbReference type="ChEBI" id="CHEBI:15378"/>
        <dbReference type="ChEBI" id="CHEBI:57856"/>
        <dbReference type="ChEBI" id="CHEBI:59789"/>
        <dbReference type="ChEBI" id="CHEBI:90615"/>
        <dbReference type="ChEBI" id="CHEBI:90616"/>
        <dbReference type="EC" id="2.1.1.72"/>
    </reaction>
</comment>
<feature type="domain" description="DUF7008" evidence="7">
    <location>
        <begin position="840"/>
        <end position="1210"/>
    </location>
</feature>
<dbReference type="Pfam" id="PF22654">
    <property type="entry name" value="DUF7008"/>
    <property type="match status" value="1"/>
</dbReference>
<dbReference type="RefSeq" id="WP_123661994.1">
    <property type="nucleotide sequence ID" value="NZ_RJKE01000001.1"/>
</dbReference>
<dbReference type="EMBL" id="RJKE01000001">
    <property type="protein sequence ID" value="ROO83042.1"/>
    <property type="molecule type" value="Genomic_DNA"/>
</dbReference>
<keyword evidence="9" id="KW-1185">Reference proteome</keyword>
<feature type="domain" description="Type II methyltransferase M.TaqI-like" evidence="6">
    <location>
        <begin position="296"/>
        <end position="476"/>
    </location>
</feature>
<dbReference type="GO" id="GO:0009007">
    <property type="term" value="F:site-specific DNA-methyltransferase (adenine-specific) activity"/>
    <property type="evidence" value="ECO:0007669"/>
    <property type="project" value="UniProtKB-EC"/>
</dbReference>
<evidence type="ECO:0000256" key="1">
    <source>
        <dbReference type="ARBA" id="ARBA00011900"/>
    </source>
</evidence>
<dbReference type="PANTHER" id="PTHR33841:SF1">
    <property type="entry name" value="DNA METHYLTRANSFERASE A"/>
    <property type="match status" value="1"/>
</dbReference>
<accession>A0A3N1CP23</accession>
<evidence type="ECO:0000259" key="7">
    <source>
        <dbReference type="Pfam" id="PF22654"/>
    </source>
</evidence>
<dbReference type="Proteomes" id="UP000272400">
    <property type="component" value="Unassembled WGS sequence"/>
</dbReference>
<keyword evidence="3" id="KW-0808">Transferase</keyword>
<protein>
    <recommendedName>
        <fullName evidence="1">site-specific DNA-methyltransferase (adenine-specific)</fullName>
        <ecNumber evidence="1">2.1.1.72</ecNumber>
    </recommendedName>
</protein>
<reference evidence="8 9" key="1">
    <citation type="submission" date="2018-11" db="EMBL/GenBank/DDBJ databases">
        <title>Sequencing the genomes of 1000 actinobacteria strains.</title>
        <authorList>
            <person name="Klenk H.-P."/>
        </authorList>
    </citation>
    <scope>NUCLEOTIDE SEQUENCE [LARGE SCALE GENOMIC DNA]</scope>
    <source>
        <strain evidence="8 9">DSM 44254</strain>
    </source>
</reference>
<dbReference type="OrthoDB" id="4280289at2"/>
<sequence>MARRKNAERTLVSDLRKQVTALVDDLRATSDTDEALRSRLTTEHQRARTAQRIAVNYTDWREDRLTQIAVAWVLGTVFVRYCEDNELIDQPWISGPGDRLADAEDHHAHYFRENPSHNDRDWLKASFTALASSHPTVAGLFDEAHNPLWEADPSYEAAAALLKFWRTPDAEGNIPWTFKGHDTRFLGDLYQDLSEHAQKTYALLQTPEFVEEFILDLTLTPALEEFGLQPVWPHTPAAWSGPVDDEGRALGLRTIDPACGSGHFLLGLFHRILAAWDKQAPAMPKWDRIRLALDSVHGCDKNPFAAAIARFRLLVAALNAAKEPRLSSAPVFPLNIAVGDSLLHGRGGPGIQGDLLATDDEFYYKTEDIGIYTRSSDLLGRNSYHVSVGNPPYITVKDKQESRNYKNGYNACSGLYALSVPFAQLIFNLAIFAGGDDRSAGFTGQITANSFMKREFGRSLIEEFFPSVDLTHVIDTSGAFIPGHGTPTVILSGRNRLPFERESIQTLLGVRGEPGQPEDPADGLVWRAIEEQIGKPRSESAWISSVRLPRQTLRSHPWSLSGGGAGELFERINRNPEQRLSGIFLETGRTTHTGQDEAFFMPKHSWKTHGMADSNMPAVRGDEVRDYVIRPSDSSFFPYTEEAKPRDLNNIEHRFVWKNRTILRMRIDFNKTLEERGLRWFDHSMFFPRRFVSKYSIAFSFVATHNHFVLDRGGKVFNRSAPVIKLPETASEDDHLGLLGLLNSSTACFWLKQVSHDKGNRGGERGTGRYAWESFFEFTGTKLEEFPVPAERPVHLGRELDRLASELNAAEPAAAVAHEPPSRELLSASRLRSTKIRQRMIMLQEELDWHAYRIYGLISEQDASRVTSSGSASAVSLGQRAFEILQARENGDDEAVQQWYVRHGSAPVTETPEEWDPEYTKVVQARIEMIEQRPQDIGLLERPEFKRRWSADSWEAKEKAALREWILDRCERKELWFVRRGGMTQPRTMTVGELASRLQDDSDLREVARLYAADHLGKPDLPLAAILEEVVKEECVPYLAALRYKDSGLRKREAWEKTWELQRQEDREERKIDIDVPPKYTSADFRKPWYWSHRGKLDVPKERFVSYPGAALHTDDALLLGWAGWDHKDQAQALITLVRDRVKEQWGAERIAPLLAGLLEQMPWVRQWHGEYDAEWEGSPAEEFAAFLEEQLSRHELSAELLAAWRPTKEFLKGTKG</sequence>
<dbReference type="Pfam" id="PF07669">
    <property type="entry name" value="Eco57I"/>
    <property type="match status" value="1"/>
</dbReference>
<dbReference type="SUPFAM" id="SSF53335">
    <property type="entry name" value="S-adenosyl-L-methionine-dependent methyltransferases"/>
    <property type="match status" value="1"/>
</dbReference>
<dbReference type="PANTHER" id="PTHR33841">
    <property type="entry name" value="DNA METHYLTRANSFERASE YEEA-RELATED"/>
    <property type="match status" value="1"/>
</dbReference>
<keyword evidence="4" id="KW-0949">S-adenosyl-L-methionine</keyword>
<dbReference type="InterPro" id="IPR054277">
    <property type="entry name" value="DUF7008"/>
</dbReference>
<evidence type="ECO:0000256" key="3">
    <source>
        <dbReference type="ARBA" id="ARBA00022679"/>
    </source>
</evidence>
<dbReference type="InterPro" id="IPR029063">
    <property type="entry name" value="SAM-dependent_MTases_sf"/>
</dbReference>
<dbReference type="Gene3D" id="3.40.50.150">
    <property type="entry name" value="Vaccinia Virus protein VP39"/>
    <property type="match status" value="1"/>
</dbReference>
<evidence type="ECO:0000259" key="6">
    <source>
        <dbReference type="Pfam" id="PF07669"/>
    </source>
</evidence>
<keyword evidence="2" id="KW-0489">Methyltransferase</keyword>
<gene>
    <name evidence="8" type="ORF">EDD29_0531</name>
</gene>
<dbReference type="GO" id="GO:0032259">
    <property type="term" value="P:methylation"/>
    <property type="evidence" value="ECO:0007669"/>
    <property type="project" value="UniProtKB-KW"/>
</dbReference>
<evidence type="ECO:0000256" key="4">
    <source>
        <dbReference type="ARBA" id="ARBA00022691"/>
    </source>
</evidence>
<dbReference type="NCBIfam" id="NF033451">
    <property type="entry name" value="BREX_2_MTaseX"/>
    <property type="match status" value="1"/>
</dbReference>
<organism evidence="8 9">
    <name type="scientific">Actinocorallia herbida</name>
    <dbReference type="NCBI Taxonomy" id="58109"/>
    <lineage>
        <taxon>Bacteria</taxon>
        <taxon>Bacillati</taxon>
        <taxon>Actinomycetota</taxon>
        <taxon>Actinomycetes</taxon>
        <taxon>Streptosporangiales</taxon>
        <taxon>Thermomonosporaceae</taxon>
        <taxon>Actinocorallia</taxon>
    </lineage>
</organism>
<evidence type="ECO:0000313" key="9">
    <source>
        <dbReference type="Proteomes" id="UP000272400"/>
    </source>
</evidence>
<dbReference type="AlphaFoldDB" id="A0A3N1CP23"/>
<proteinExistence type="predicted"/>
<dbReference type="InterPro" id="IPR011639">
    <property type="entry name" value="MethylTrfase_TaqI-like_dom"/>
</dbReference>
<dbReference type="PRINTS" id="PR00507">
    <property type="entry name" value="N12N6MTFRASE"/>
</dbReference>
<evidence type="ECO:0000256" key="2">
    <source>
        <dbReference type="ARBA" id="ARBA00022603"/>
    </source>
</evidence>
<name>A0A3N1CP23_9ACTN</name>
<evidence type="ECO:0000313" key="8">
    <source>
        <dbReference type="EMBL" id="ROO83042.1"/>
    </source>
</evidence>
<evidence type="ECO:0000256" key="5">
    <source>
        <dbReference type="ARBA" id="ARBA00047942"/>
    </source>
</evidence>
<dbReference type="EC" id="2.1.1.72" evidence="1"/>
<dbReference type="InterPro" id="IPR050953">
    <property type="entry name" value="N4_N6_ade-DNA_methylase"/>
</dbReference>
<comment type="caution">
    <text evidence="8">The sequence shown here is derived from an EMBL/GenBank/DDBJ whole genome shotgun (WGS) entry which is preliminary data.</text>
</comment>
<dbReference type="GO" id="GO:0006304">
    <property type="term" value="P:DNA modification"/>
    <property type="evidence" value="ECO:0007669"/>
    <property type="project" value="InterPro"/>
</dbReference>